<proteinExistence type="predicted"/>
<gene>
    <name evidence="2" type="ORF">AWY79_17640</name>
    <name evidence="3" type="ORF">EDC59_11131</name>
</gene>
<dbReference type="AlphaFoldDB" id="A0A126QSU7"/>
<dbReference type="OrthoDB" id="5465352at2"/>
<evidence type="ECO:0000313" key="2">
    <source>
        <dbReference type="EMBL" id="AMK12797.1"/>
    </source>
</evidence>
<reference evidence="2 4" key="1">
    <citation type="journal article" date="2016" name="Front. Microbiol.">
        <title>Genome Sequence of the Piezophilic, Mesophilic Sulfate-Reducing Bacterium Desulfovibrio indicus J2T.</title>
        <authorList>
            <person name="Cao J."/>
            <person name="Maignien L."/>
            <person name="Shao Z."/>
            <person name="Alain K."/>
            <person name="Jebbar M."/>
        </authorList>
    </citation>
    <scope>NUCLEOTIDE SEQUENCE [LARGE SCALE GENOMIC DNA]</scope>
    <source>
        <strain evidence="2 4">J2</strain>
    </source>
</reference>
<feature type="transmembrane region" description="Helical" evidence="1">
    <location>
        <begin position="28"/>
        <end position="43"/>
    </location>
</feature>
<dbReference type="RefSeq" id="WP_066806740.1">
    <property type="nucleotide sequence ID" value="NZ_CAUVXY020000010.1"/>
</dbReference>
<organism evidence="3 5">
    <name type="scientific">Pseudodesulfovibrio indicus</name>
    <dbReference type="NCBI Taxonomy" id="1716143"/>
    <lineage>
        <taxon>Bacteria</taxon>
        <taxon>Pseudomonadati</taxon>
        <taxon>Thermodesulfobacteriota</taxon>
        <taxon>Desulfovibrionia</taxon>
        <taxon>Desulfovibrionales</taxon>
        <taxon>Desulfovibrionaceae</taxon>
    </lineage>
</organism>
<dbReference type="KEGG" id="dej:AWY79_17640"/>
<feature type="transmembrane region" description="Helical" evidence="1">
    <location>
        <begin position="55"/>
        <end position="74"/>
    </location>
</feature>
<keyword evidence="1" id="KW-0472">Membrane</keyword>
<sequence length="118" mass="13114">MGNLMLFGAALFVGFATADMFVRSWTGLLRTVALVVLFLRGRISGETLFLRLNTTVTMTLLCGLTLAAVFLFYYRFYGLGRSELEQIGYFLTATGRTAVYIMGLERRITAMFDPGDLG</sequence>
<keyword evidence="4" id="KW-1185">Reference proteome</keyword>
<name>A0A126QSU7_9BACT</name>
<accession>A0A126QSU7</accession>
<keyword evidence="1" id="KW-1133">Transmembrane helix</keyword>
<dbReference type="Proteomes" id="UP000295506">
    <property type="component" value="Unassembled WGS sequence"/>
</dbReference>
<evidence type="ECO:0000313" key="5">
    <source>
        <dbReference type="Proteomes" id="UP000295506"/>
    </source>
</evidence>
<evidence type="ECO:0000256" key="1">
    <source>
        <dbReference type="SAM" id="Phobius"/>
    </source>
</evidence>
<dbReference type="Proteomes" id="UP000055611">
    <property type="component" value="Chromosome"/>
</dbReference>
<dbReference type="EMBL" id="CP014206">
    <property type="protein sequence ID" value="AMK12797.1"/>
    <property type="molecule type" value="Genomic_DNA"/>
</dbReference>
<evidence type="ECO:0000313" key="4">
    <source>
        <dbReference type="Proteomes" id="UP000055611"/>
    </source>
</evidence>
<protein>
    <recommendedName>
        <fullName evidence="6">ABC transporter permease</fullName>
    </recommendedName>
</protein>
<dbReference type="EMBL" id="SOBK01000011">
    <property type="protein sequence ID" value="TDT86713.1"/>
    <property type="molecule type" value="Genomic_DNA"/>
</dbReference>
<reference evidence="3 5" key="2">
    <citation type="submission" date="2019-03" db="EMBL/GenBank/DDBJ databases">
        <title>Genomic Encyclopedia of Type Strains, Phase IV (KMG-IV): sequencing the most valuable type-strain genomes for metagenomic binning, comparative biology and taxonomic classification.</title>
        <authorList>
            <person name="Goeker M."/>
        </authorList>
    </citation>
    <scope>NUCLEOTIDE SEQUENCE [LARGE SCALE GENOMIC DNA]</scope>
    <source>
        <strain evidence="3 5">DSM 101483</strain>
    </source>
</reference>
<evidence type="ECO:0008006" key="6">
    <source>
        <dbReference type="Google" id="ProtNLM"/>
    </source>
</evidence>
<keyword evidence="1" id="KW-0812">Transmembrane</keyword>
<evidence type="ECO:0000313" key="3">
    <source>
        <dbReference type="EMBL" id="TDT86713.1"/>
    </source>
</evidence>